<name>A0A073JME1_LIMRT</name>
<gene>
    <name evidence="1" type="ORF">LR3_09750</name>
</gene>
<dbReference type="InterPro" id="IPR014718">
    <property type="entry name" value="GH-type_carb-bd"/>
</dbReference>
<dbReference type="GO" id="GO:0016853">
    <property type="term" value="F:isomerase activity"/>
    <property type="evidence" value="ECO:0007669"/>
    <property type="project" value="InterPro"/>
</dbReference>
<dbReference type="SUPFAM" id="SSF74650">
    <property type="entry name" value="Galactose mutarotase-like"/>
    <property type="match status" value="1"/>
</dbReference>
<accession>A0A073JME1</accession>
<comment type="caution">
    <text evidence="1">The sequence shown here is derived from an EMBL/GenBank/DDBJ whole genome shotgun (WGS) entry which is preliminary data.</text>
</comment>
<dbReference type="Pfam" id="PF01263">
    <property type="entry name" value="Aldose_epim"/>
    <property type="match status" value="1"/>
</dbReference>
<evidence type="ECO:0000313" key="1">
    <source>
        <dbReference type="EMBL" id="KEK13893.1"/>
    </source>
</evidence>
<organism evidence="1 2">
    <name type="scientific">Limosilactobacillus reuteri</name>
    <name type="common">Lactobacillus reuteri</name>
    <dbReference type="NCBI Taxonomy" id="1598"/>
    <lineage>
        <taxon>Bacteria</taxon>
        <taxon>Bacillati</taxon>
        <taxon>Bacillota</taxon>
        <taxon>Bacilli</taxon>
        <taxon>Lactobacillales</taxon>
        <taxon>Lactobacillaceae</taxon>
        <taxon>Limosilactobacillus</taxon>
    </lineage>
</organism>
<dbReference type="EMBL" id="JOSX01000023">
    <property type="protein sequence ID" value="KEK13893.1"/>
    <property type="molecule type" value="Genomic_DNA"/>
</dbReference>
<dbReference type="GO" id="GO:0005975">
    <property type="term" value="P:carbohydrate metabolic process"/>
    <property type="evidence" value="ECO:0007669"/>
    <property type="project" value="InterPro"/>
</dbReference>
<dbReference type="InterPro" id="IPR011013">
    <property type="entry name" value="Gal_mutarotase_sf_dom"/>
</dbReference>
<dbReference type="Gene3D" id="2.70.98.10">
    <property type="match status" value="1"/>
</dbReference>
<dbReference type="GO" id="GO:0030246">
    <property type="term" value="F:carbohydrate binding"/>
    <property type="evidence" value="ECO:0007669"/>
    <property type="project" value="InterPro"/>
</dbReference>
<proteinExistence type="predicted"/>
<dbReference type="RefSeq" id="WP_003668083.1">
    <property type="nucleotide sequence ID" value="NZ_CP011024.1"/>
</dbReference>
<dbReference type="AlphaFoldDB" id="A0A073JME1"/>
<sequence length="304" mass="34582">MLNDYQLKGSITMITLQNQQLIVQIDELGAQLHSIKRQDNEIEYLWQGDPASWNRQAPILFPFVGRLKDDQYQYGNQTYHQTQHGFARDRKFQVIEQTPSMVVMEQHDDSETKKAFPFSFSLQVKFELVVDKVEISYMVKNPSGDETLIYAIGAHPGFNMPLTGVGSFEQTELSVKPATEYSRIVLDGAYNDSTHPKLIDMKDSLSLNHDLFNKDAIIFKTDGGHFTAKLTDTVANHGVIVDTFNTEYVGVWSQYPSTAPFVCVEPWWGIADNVNADGLLLHKQGMHRLAPDETDNYHFSIKPF</sequence>
<evidence type="ECO:0000313" key="2">
    <source>
        <dbReference type="Proteomes" id="UP000027731"/>
    </source>
</evidence>
<dbReference type="PATRIC" id="fig|1598.90.peg.2091"/>
<protein>
    <submittedName>
        <fullName evidence="1">Aldose epimerase</fullName>
    </submittedName>
</protein>
<dbReference type="CDD" id="cd09024">
    <property type="entry name" value="Aldose_epim_lacX"/>
    <property type="match status" value="1"/>
</dbReference>
<dbReference type="InterPro" id="IPR037481">
    <property type="entry name" value="LacX"/>
</dbReference>
<reference evidence="1 2" key="1">
    <citation type="submission" date="2014-06" db="EMBL/GenBank/DDBJ databases">
        <title>Genetic determinant of reutericyclin biosynthesis of Lactobacillus reuteri.</title>
        <authorList>
            <person name="Lin X."/>
            <person name="Duar R."/>
            <person name="Walter J."/>
            <person name="Gaenzle M."/>
        </authorList>
    </citation>
    <scope>NUCLEOTIDE SEQUENCE [LARGE SCALE GENOMIC DNA]</scope>
    <source>
        <strain evidence="1 2">LTH2584</strain>
    </source>
</reference>
<dbReference type="Proteomes" id="UP000027731">
    <property type="component" value="Unassembled WGS sequence"/>
</dbReference>
<dbReference type="InterPro" id="IPR008183">
    <property type="entry name" value="Aldose_1/G6P_1-epimerase"/>
</dbReference>